<organism evidence="1 2">
    <name type="scientific">Vibrio orientalis CIP 102891 = ATCC 33934</name>
    <dbReference type="NCBI Taxonomy" id="675816"/>
    <lineage>
        <taxon>Bacteria</taxon>
        <taxon>Pseudomonadati</taxon>
        <taxon>Pseudomonadota</taxon>
        <taxon>Gammaproteobacteria</taxon>
        <taxon>Vibrionales</taxon>
        <taxon>Vibrionaceae</taxon>
        <taxon>Vibrio</taxon>
        <taxon>Vibrio oreintalis group</taxon>
    </lineage>
</organism>
<gene>
    <name evidence="1" type="ORF">VIA_003288</name>
</gene>
<dbReference type="Proteomes" id="UP000003515">
    <property type="component" value="Unassembled WGS sequence"/>
</dbReference>
<reference evidence="1 2" key="1">
    <citation type="submission" date="2009-10" db="EMBL/GenBank/DDBJ databases">
        <authorList>
            <consortium name="Los Alamos National Laboratory (LANL)"/>
            <consortium name="National Microbial Pathogen Data Resource (NMPDR)"/>
            <person name="Munk A.C."/>
            <person name="Chertkov O."/>
            <person name="Tapia R."/>
            <person name="Green L."/>
            <person name="Rogers Y."/>
            <person name="Detter J.C."/>
            <person name="Bruce D."/>
            <person name="Brettin T.S."/>
            <person name="Colwell R.R."/>
            <person name="Huq A."/>
            <person name="Grim C.J."/>
            <person name="Hasan N.A."/>
            <person name="Bartels D."/>
            <person name="Vonstein V."/>
        </authorList>
    </citation>
    <scope>NUCLEOTIDE SEQUENCE [LARGE SCALE GENOMIC DNA]</scope>
    <source>
        <strain evidence="1 2">CIP 102891</strain>
    </source>
</reference>
<keyword evidence="2" id="KW-1185">Reference proteome</keyword>
<name>A0ABM9YYZ0_VIBOR</name>
<proteinExistence type="predicted"/>
<evidence type="ECO:0000313" key="2">
    <source>
        <dbReference type="Proteomes" id="UP000003515"/>
    </source>
</evidence>
<evidence type="ECO:0000313" key="1">
    <source>
        <dbReference type="EMBL" id="EEX92643.1"/>
    </source>
</evidence>
<protein>
    <submittedName>
        <fullName evidence="1">Uncharacterized protein</fullName>
    </submittedName>
</protein>
<accession>A0ABM9YYZ0</accession>
<dbReference type="EMBL" id="ACZV01000005">
    <property type="protein sequence ID" value="EEX92643.1"/>
    <property type="molecule type" value="Genomic_DNA"/>
</dbReference>
<sequence length="41" mass="4401">MPFSQTISVTNPIAASLALIGKDEFAKAVSRIQTLFRPPIA</sequence>
<comment type="caution">
    <text evidence="1">The sequence shown here is derived from an EMBL/GenBank/DDBJ whole genome shotgun (WGS) entry which is preliminary data.</text>
</comment>